<evidence type="ECO:0000256" key="4">
    <source>
        <dbReference type="ARBA" id="ARBA00022824"/>
    </source>
</evidence>
<dbReference type="AlphaFoldDB" id="A0AAD2GC07"/>
<evidence type="ECO:0000256" key="2">
    <source>
        <dbReference type="ARBA" id="ARBA00008917"/>
    </source>
</evidence>
<keyword evidence="5 7" id="KW-1133">Transmembrane helix</keyword>
<evidence type="ECO:0000256" key="5">
    <source>
        <dbReference type="ARBA" id="ARBA00022989"/>
    </source>
</evidence>
<dbReference type="GO" id="GO:0006950">
    <property type="term" value="P:response to stress"/>
    <property type="evidence" value="ECO:0007669"/>
    <property type="project" value="UniProtKB-ARBA"/>
</dbReference>
<feature type="transmembrane region" description="Helical" evidence="7">
    <location>
        <begin position="168"/>
        <end position="189"/>
    </location>
</feature>
<keyword evidence="3 7" id="KW-0812">Transmembrane</keyword>
<dbReference type="Proteomes" id="UP001295423">
    <property type="component" value="Unassembled WGS sequence"/>
</dbReference>
<comment type="caution">
    <text evidence="7">Lacks conserved residue(s) required for the propagation of feature annotation.</text>
</comment>
<comment type="function">
    <text evidence="7">May be involved in the degradation of misfolded endoplasmic reticulum (ER) luminal proteins.</text>
</comment>
<accession>A0AAD2GC07</accession>
<dbReference type="SUPFAM" id="SSF144091">
    <property type="entry name" value="Rhomboid-like"/>
    <property type="match status" value="1"/>
</dbReference>
<dbReference type="InterPro" id="IPR007599">
    <property type="entry name" value="DER1"/>
</dbReference>
<feature type="transmembrane region" description="Helical" evidence="7">
    <location>
        <begin position="195"/>
        <end position="216"/>
    </location>
</feature>
<gene>
    <name evidence="9" type="ORF">CYCCA115_LOCUS23739</name>
</gene>
<feature type="compositionally biased region" description="Gly residues" evidence="8">
    <location>
        <begin position="271"/>
        <end position="281"/>
    </location>
</feature>
<evidence type="ECO:0000256" key="8">
    <source>
        <dbReference type="SAM" id="MobiDB-lite"/>
    </source>
</evidence>
<feature type="region of interest" description="Disordered" evidence="8">
    <location>
        <begin position="270"/>
        <end position="293"/>
    </location>
</feature>
<sequence>MPFAQPDNGRQGGVGDPQGPDEWFKSLPIVTRYWFGATMLVTLSVNFQIINPYKIMFDFDSIKGSLELWRLLTPFCYAGPFDFGTLIGCYMLVQFSKQYEKGGPFNTGAGGGTADYIFCMMFGTIGMLLSYPVLMPILSLPPIFCRNLTYYVLYIWSKRNPTANANIWGFPIKAIYLPFAYLAMTVFMGQGYMDMLHGIAIGHMYYFLVDVVPVVYGKDLLHTPSFLIDTFGIGEYTPPAPGAAAGRPLGGGGGGGGGVTGFGARAAGGAAPAGGGGGGRHNWGTSGQRLGTQ</sequence>
<protein>
    <recommendedName>
        <fullName evidence="7">Derlin</fullName>
    </recommendedName>
</protein>
<comment type="similarity">
    <text evidence="2 7">Belongs to the derlin family.</text>
</comment>
<keyword evidence="6 7" id="KW-0472">Membrane</keyword>
<evidence type="ECO:0000256" key="3">
    <source>
        <dbReference type="ARBA" id="ARBA00022692"/>
    </source>
</evidence>
<feature type="compositionally biased region" description="Polar residues" evidence="8">
    <location>
        <begin position="283"/>
        <end position="293"/>
    </location>
</feature>
<proteinExistence type="inferred from homology"/>
<name>A0AAD2GC07_9STRA</name>
<evidence type="ECO:0000256" key="1">
    <source>
        <dbReference type="ARBA" id="ARBA00004477"/>
    </source>
</evidence>
<comment type="subcellular location">
    <subcellularLocation>
        <location evidence="1 7">Endoplasmic reticulum membrane</location>
        <topology evidence="1 7">Multi-pass membrane protein</topology>
    </subcellularLocation>
</comment>
<dbReference type="EMBL" id="CAKOGP040002424">
    <property type="protein sequence ID" value="CAJ1969498.1"/>
    <property type="molecule type" value="Genomic_DNA"/>
</dbReference>
<feature type="transmembrane region" description="Helical" evidence="7">
    <location>
        <begin position="71"/>
        <end position="93"/>
    </location>
</feature>
<feature type="region of interest" description="Disordered" evidence="8">
    <location>
        <begin position="1"/>
        <end position="20"/>
    </location>
</feature>
<comment type="caution">
    <text evidence="9">The sequence shown here is derived from an EMBL/GenBank/DDBJ whole genome shotgun (WGS) entry which is preliminary data.</text>
</comment>
<feature type="transmembrane region" description="Helical" evidence="7">
    <location>
        <begin position="33"/>
        <end position="51"/>
    </location>
</feature>
<keyword evidence="4 7" id="KW-0256">Endoplasmic reticulum</keyword>
<feature type="transmembrane region" description="Helical" evidence="7">
    <location>
        <begin position="137"/>
        <end position="156"/>
    </location>
</feature>
<dbReference type="GO" id="GO:0005789">
    <property type="term" value="C:endoplasmic reticulum membrane"/>
    <property type="evidence" value="ECO:0007669"/>
    <property type="project" value="UniProtKB-SubCell"/>
</dbReference>
<feature type="transmembrane region" description="Helical" evidence="7">
    <location>
        <begin position="114"/>
        <end position="131"/>
    </location>
</feature>
<dbReference type="Pfam" id="PF04511">
    <property type="entry name" value="DER1"/>
    <property type="match status" value="1"/>
</dbReference>
<evidence type="ECO:0000313" key="10">
    <source>
        <dbReference type="Proteomes" id="UP001295423"/>
    </source>
</evidence>
<dbReference type="PANTHER" id="PTHR11009">
    <property type="entry name" value="DER1-LIKE PROTEIN, DERLIN"/>
    <property type="match status" value="1"/>
</dbReference>
<reference evidence="9" key="1">
    <citation type="submission" date="2023-08" db="EMBL/GenBank/DDBJ databases">
        <authorList>
            <person name="Audoor S."/>
            <person name="Bilcke G."/>
        </authorList>
    </citation>
    <scope>NUCLEOTIDE SEQUENCE</scope>
</reference>
<dbReference type="InterPro" id="IPR035952">
    <property type="entry name" value="Rhomboid-like_sf"/>
</dbReference>
<evidence type="ECO:0000313" key="9">
    <source>
        <dbReference type="EMBL" id="CAJ1969498.1"/>
    </source>
</evidence>
<organism evidence="9 10">
    <name type="scientific">Cylindrotheca closterium</name>
    <dbReference type="NCBI Taxonomy" id="2856"/>
    <lineage>
        <taxon>Eukaryota</taxon>
        <taxon>Sar</taxon>
        <taxon>Stramenopiles</taxon>
        <taxon>Ochrophyta</taxon>
        <taxon>Bacillariophyta</taxon>
        <taxon>Bacillariophyceae</taxon>
        <taxon>Bacillariophycidae</taxon>
        <taxon>Bacillariales</taxon>
        <taxon>Bacillariaceae</taxon>
        <taxon>Cylindrotheca</taxon>
    </lineage>
</organism>
<evidence type="ECO:0000256" key="7">
    <source>
        <dbReference type="RuleBase" id="RU363059"/>
    </source>
</evidence>
<evidence type="ECO:0000256" key="6">
    <source>
        <dbReference type="ARBA" id="ARBA00023136"/>
    </source>
</evidence>
<keyword evidence="10" id="KW-1185">Reference proteome</keyword>